<evidence type="ECO:0000256" key="3">
    <source>
        <dbReference type="ARBA" id="ARBA00009413"/>
    </source>
</evidence>
<evidence type="ECO:0000259" key="10">
    <source>
        <dbReference type="PROSITE" id="PS50089"/>
    </source>
</evidence>
<comment type="subcellular location">
    <subcellularLocation>
        <location evidence="9">Cytoplasm</location>
    </subcellularLocation>
</comment>
<evidence type="ECO:0000256" key="6">
    <source>
        <dbReference type="ARBA" id="ARBA00022771"/>
    </source>
</evidence>
<dbReference type="STRING" id="244447.ENSCSEP00000005744"/>
<dbReference type="CDD" id="cd09633">
    <property type="entry name" value="Deltex_C"/>
    <property type="match status" value="1"/>
</dbReference>
<feature type="domain" description="RING-type" evidence="10">
    <location>
        <begin position="22"/>
        <end position="61"/>
    </location>
</feature>
<accession>A0A3P8UVA6</accession>
<dbReference type="Gene3D" id="3.30.390.130">
    <property type="match status" value="1"/>
</dbReference>
<evidence type="ECO:0000256" key="5">
    <source>
        <dbReference type="ARBA" id="ARBA00022723"/>
    </source>
</evidence>
<dbReference type="GO" id="GO:0008270">
    <property type="term" value="F:zinc ion binding"/>
    <property type="evidence" value="ECO:0007669"/>
    <property type="project" value="UniProtKB-KW"/>
</dbReference>
<keyword evidence="12" id="KW-1185">Reference proteome</keyword>
<dbReference type="GO" id="GO:0007219">
    <property type="term" value="P:Notch signaling pathway"/>
    <property type="evidence" value="ECO:0007669"/>
    <property type="project" value="InterPro"/>
</dbReference>
<evidence type="ECO:0000256" key="2">
    <source>
        <dbReference type="ARBA" id="ARBA00004906"/>
    </source>
</evidence>
<dbReference type="Pfam" id="PF18102">
    <property type="entry name" value="DTC"/>
    <property type="match status" value="1"/>
</dbReference>
<dbReference type="Ensembl" id="ENSCSET00000005807.1">
    <property type="protein sequence ID" value="ENSCSEP00000005744.1"/>
    <property type="gene ID" value="ENSCSEG00000003712.1"/>
</dbReference>
<dbReference type="GeneTree" id="ENSGT00940000154578"/>
<dbReference type="Pfam" id="PF00097">
    <property type="entry name" value="zf-C3HC4"/>
    <property type="match status" value="1"/>
</dbReference>
<reference evidence="11" key="3">
    <citation type="submission" date="2025-09" db="UniProtKB">
        <authorList>
            <consortium name="Ensembl"/>
        </authorList>
    </citation>
    <scope>IDENTIFICATION</scope>
</reference>
<organism evidence="11 12">
    <name type="scientific">Cynoglossus semilaevis</name>
    <name type="common">Tongue sole</name>
    <dbReference type="NCBI Taxonomy" id="244447"/>
    <lineage>
        <taxon>Eukaryota</taxon>
        <taxon>Metazoa</taxon>
        <taxon>Chordata</taxon>
        <taxon>Craniata</taxon>
        <taxon>Vertebrata</taxon>
        <taxon>Euteleostomi</taxon>
        <taxon>Actinopterygii</taxon>
        <taxon>Neopterygii</taxon>
        <taxon>Teleostei</taxon>
        <taxon>Neoteleostei</taxon>
        <taxon>Acanthomorphata</taxon>
        <taxon>Carangaria</taxon>
        <taxon>Pleuronectiformes</taxon>
        <taxon>Pleuronectoidei</taxon>
        <taxon>Cynoglossidae</taxon>
        <taxon>Cynoglossinae</taxon>
        <taxon>Cynoglossus</taxon>
    </lineage>
</organism>
<dbReference type="InParanoid" id="A0A3P8UVA6"/>
<dbReference type="InterPro" id="IPR013083">
    <property type="entry name" value="Znf_RING/FYVE/PHD"/>
</dbReference>
<dbReference type="SUPFAM" id="SSF57850">
    <property type="entry name" value="RING/U-box"/>
    <property type="match status" value="1"/>
</dbReference>
<dbReference type="AlphaFoldDB" id="A0A3P8UVA6"/>
<dbReference type="InterPro" id="IPR039399">
    <property type="entry name" value="Deltex_C_sf"/>
</dbReference>
<keyword evidence="7 9" id="KW-0862">Zinc</keyword>
<comment type="pathway">
    <text evidence="2 9">Protein modification; protein ubiquitination.</text>
</comment>
<dbReference type="PROSITE" id="PS00518">
    <property type="entry name" value="ZF_RING_1"/>
    <property type="match status" value="1"/>
</dbReference>
<dbReference type="PROSITE" id="PS50089">
    <property type="entry name" value="ZF_RING_2"/>
    <property type="match status" value="1"/>
</dbReference>
<comment type="catalytic activity">
    <reaction evidence="1 9">
        <text>S-ubiquitinyl-[E2 ubiquitin-conjugating enzyme]-L-cysteine + [acceptor protein]-L-lysine = [E2 ubiquitin-conjugating enzyme]-L-cysteine + N(6)-ubiquitinyl-[acceptor protein]-L-lysine.</text>
        <dbReference type="EC" id="2.3.2.27"/>
    </reaction>
</comment>
<evidence type="ECO:0000256" key="9">
    <source>
        <dbReference type="RuleBase" id="RU367105"/>
    </source>
</evidence>
<keyword evidence="5 9" id="KW-0479">Metal-binding</keyword>
<evidence type="ECO:0000256" key="4">
    <source>
        <dbReference type="ARBA" id="ARBA00022679"/>
    </source>
</evidence>
<dbReference type="Proteomes" id="UP000265120">
    <property type="component" value="Chromosome 11"/>
</dbReference>
<reference evidence="11" key="2">
    <citation type="submission" date="2025-08" db="UniProtKB">
        <authorList>
            <consortium name="Ensembl"/>
        </authorList>
    </citation>
    <scope>IDENTIFICATION</scope>
</reference>
<dbReference type="OMA" id="KQLNCKH"/>
<dbReference type="GO" id="GO:0005737">
    <property type="term" value="C:cytoplasm"/>
    <property type="evidence" value="ECO:0007669"/>
    <property type="project" value="UniProtKB-SubCell"/>
</dbReference>
<protein>
    <recommendedName>
        <fullName evidence="9">E3 ubiquitin-protein ligase</fullName>
        <ecNumber evidence="9">2.3.2.27</ecNumber>
    </recommendedName>
</protein>
<evidence type="ECO:0000256" key="8">
    <source>
        <dbReference type="PROSITE-ProRule" id="PRU00175"/>
    </source>
</evidence>
<evidence type="ECO:0000256" key="1">
    <source>
        <dbReference type="ARBA" id="ARBA00000900"/>
    </source>
</evidence>
<dbReference type="UniPathway" id="UPA00143"/>
<keyword evidence="9" id="KW-0963">Cytoplasm</keyword>
<dbReference type="InterPro" id="IPR018957">
    <property type="entry name" value="Znf_C3HC4_RING-type"/>
</dbReference>
<evidence type="ECO:0000313" key="12">
    <source>
        <dbReference type="Proteomes" id="UP000265120"/>
    </source>
</evidence>
<dbReference type="InterPro" id="IPR001841">
    <property type="entry name" value="Znf_RING"/>
</dbReference>
<dbReference type="GO" id="GO:0016567">
    <property type="term" value="P:protein ubiquitination"/>
    <property type="evidence" value="ECO:0007669"/>
    <property type="project" value="UniProtKB-UniRule"/>
</dbReference>
<dbReference type="EC" id="2.3.2.27" evidence="9"/>
<evidence type="ECO:0000256" key="7">
    <source>
        <dbReference type="ARBA" id="ARBA00022833"/>
    </source>
</evidence>
<sequence>GSRVRARRRQPVKSKNDEGDNCPICLDKFTNKKQLNCKHEFCDGCLQRSMDSNGPICPLCKDVYGIVVGNQPVGKMTSNKTSSSLPGFPGCGTITINYNIPSGTQTTKHPNPGQKYHGISRTAYLPDNNDGNEVLMLLRKAFNQQLIFTVGTSRTTGLENQVTWNDIHHKTSISGGPERFGYPDPSYLSRVREELKAKGIQ</sequence>
<dbReference type="SMART" id="SM00184">
    <property type="entry name" value="RING"/>
    <property type="match status" value="1"/>
</dbReference>
<name>A0A3P8UVA6_CYNSE</name>
<dbReference type="InterPro" id="IPR039398">
    <property type="entry name" value="Deltex_fam"/>
</dbReference>
<dbReference type="FunFam" id="3.30.390.130:FF:000001">
    <property type="entry name" value="Probable E3 ubiquitin-protein ligase DTX3"/>
    <property type="match status" value="1"/>
</dbReference>
<comment type="similarity">
    <text evidence="3 9">Belongs to the Deltex family.</text>
</comment>
<dbReference type="InterPro" id="IPR039396">
    <property type="entry name" value="Deltex_C"/>
</dbReference>
<dbReference type="GO" id="GO:0061630">
    <property type="term" value="F:ubiquitin protein ligase activity"/>
    <property type="evidence" value="ECO:0007669"/>
    <property type="project" value="UniProtKB-UniRule"/>
</dbReference>
<keyword evidence="4 9" id="KW-0808">Transferase</keyword>
<dbReference type="PANTHER" id="PTHR12622">
    <property type="entry name" value="DELTEX-RELATED"/>
    <property type="match status" value="1"/>
</dbReference>
<evidence type="ECO:0000313" key="11">
    <source>
        <dbReference type="Ensembl" id="ENSCSEP00000005744.1"/>
    </source>
</evidence>
<proteinExistence type="inferred from homology"/>
<keyword evidence="6 8" id="KW-0863">Zinc-finger</keyword>
<dbReference type="InterPro" id="IPR017907">
    <property type="entry name" value="Znf_RING_CS"/>
</dbReference>
<reference evidence="11 12" key="1">
    <citation type="journal article" date="2014" name="Nat. Genet.">
        <title>Whole-genome sequence of a flatfish provides insights into ZW sex chromosome evolution and adaptation to a benthic lifestyle.</title>
        <authorList>
            <person name="Chen S."/>
            <person name="Zhang G."/>
            <person name="Shao C."/>
            <person name="Huang Q."/>
            <person name="Liu G."/>
            <person name="Zhang P."/>
            <person name="Song W."/>
            <person name="An N."/>
            <person name="Chalopin D."/>
            <person name="Volff J.N."/>
            <person name="Hong Y."/>
            <person name="Li Q."/>
            <person name="Sha Z."/>
            <person name="Zhou H."/>
            <person name="Xie M."/>
            <person name="Yu Q."/>
            <person name="Liu Y."/>
            <person name="Xiang H."/>
            <person name="Wang N."/>
            <person name="Wu K."/>
            <person name="Yang C."/>
            <person name="Zhou Q."/>
            <person name="Liao X."/>
            <person name="Yang L."/>
            <person name="Hu Q."/>
            <person name="Zhang J."/>
            <person name="Meng L."/>
            <person name="Jin L."/>
            <person name="Tian Y."/>
            <person name="Lian J."/>
            <person name="Yang J."/>
            <person name="Miao G."/>
            <person name="Liu S."/>
            <person name="Liang Z."/>
            <person name="Yan F."/>
            <person name="Li Y."/>
            <person name="Sun B."/>
            <person name="Zhang H."/>
            <person name="Zhang J."/>
            <person name="Zhu Y."/>
            <person name="Du M."/>
            <person name="Zhao Y."/>
            <person name="Schartl M."/>
            <person name="Tang Q."/>
            <person name="Wang J."/>
        </authorList>
    </citation>
    <scope>NUCLEOTIDE SEQUENCE</scope>
</reference>
<dbReference type="Gene3D" id="3.30.40.10">
    <property type="entry name" value="Zinc/RING finger domain, C3HC4 (zinc finger)"/>
    <property type="match status" value="1"/>
</dbReference>